<reference evidence="2 3" key="1">
    <citation type="submission" date="2016-02" db="EMBL/GenBank/DDBJ databases">
        <title>Ulvibacter sp. LPB0005, isolated from Thais luteostoma.</title>
        <authorList>
            <person name="Shin S.-K."/>
            <person name="Yi H."/>
        </authorList>
    </citation>
    <scope>NUCLEOTIDE SEQUENCE [LARGE SCALE GENOMIC DNA]</scope>
    <source>
        <strain evidence="2 3">LPB0005</strain>
    </source>
</reference>
<proteinExistence type="predicted"/>
<accession>A0A167IEP3</accession>
<dbReference type="STRING" id="1763537.ULVI_02155"/>
<keyword evidence="1" id="KW-0732">Signal</keyword>
<keyword evidence="3" id="KW-1185">Reference proteome</keyword>
<dbReference type="Proteomes" id="UP000077013">
    <property type="component" value="Unassembled WGS sequence"/>
</dbReference>
<evidence type="ECO:0000313" key="3">
    <source>
        <dbReference type="Proteomes" id="UP000077013"/>
    </source>
</evidence>
<sequence>MKKFTLIFFICWAGLVSAQEEVATETVWRLNFINPGVEFETPVSSLSTFSTNFGIGYNGSYPELTFGGDTGIVYVIAPFLDIQYKHFYNLDKRNAVGKNVEENSGNFISARIVARGSSIADNVIRKSDFDFAIGPTWGIQRAFGKIHFLFDVGPQFYFDTEGNNGFWLLMAQLNIGLNLYSKR</sequence>
<name>A0A167IEP3_9FLAO</name>
<gene>
    <name evidence="2" type="ORF">ULVI_02155</name>
</gene>
<dbReference type="AlphaFoldDB" id="A0A167IEP3"/>
<evidence type="ECO:0000313" key="2">
    <source>
        <dbReference type="EMBL" id="OAB79577.1"/>
    </source>
</evidence>
<organism evidence="2 3">
    <name type="scientific">Cochleicola gelatinilyticus</name>
    <dbReference type="NCBI Taxonomy" id="1763537"/>
    <lineage>
        <taxon>Bacteria</taxon>
        <taxon>Pseudomonadati</taxon>
        <taxon>Bacteroidota</taxon>
        <taxon>Flavobacteriia</taxon>
        <taxon>Flavobacteriales</taxon>
        <taxon>Flavobacteriaceae</taxon>
        <taxon>Cochleicola</taxon>
    </lineage>
</organism>
<protein>
    <recommendedName>
        <fullName evidence="4">Outer membrane protein beta-barrel domain-containing protein</fullName>
    </recommendedName>
</protein>
<dbReference type="EMBL" id="LRXL01000026">
    <property type="protein sequence ID" value="OAB79577.1"/>
    <property type="molecule type" value="Genomic_DNA"/>
</dbReference>
<evidence type="ECO:0000256" key="1">
    <source>
        <dbReference type="SAM" id="SignalP"/>
    </source>
</evidence>
<comment type="caution">
    <text evidence="2">The sequence shown here is derived from an EMBL/GenBank/DDBJ whole genome shotgun (WGS) entry which is preliminary data.</text>
</comment>
<dbReference type="RefSeq" id="WP_068589191.1">
    <property type="nucleotide sequence ID" value="NZ_LRXL01000026.1"/>
</dbReference>
<dbReference type="OrthoDB" id="883248at2"/>
<feature type="chain" id="PRO_5007888135" description="Outer membrane protein beta-barrel domain-containing protein" evidence="1">
    <location>
        <begin position="19"/>
        <end position="183"/>
    </location>
</feature>
<feature type="signal peptide" evidence="1">
    <location>
        <begin position="1"/>
        <end position="18"/>
    </location>
</feature>
<evidence type="ECO:0008006" key="4">
    <source>
        <dbReference type="Google" id="ProtNLM"/>
    </source>
</evidence>